<feature type="transmembrane region" description="Helical" evidence="13">
    <location>
        <begin position="175"/>
        <end position="192"/>
    </location>
</feature>
<dbReference type="InterPro" id="IPR027417">
    <property type="entry name" value="P-loop_NTPase"/>
</dbReference>
<dbReference type="PROSITE" id="PS00211">
    <property type="entry name" value="ABC_TRANSPORTER_1"/>
    <property type="match status" value="2"/>
</dbReference>
<dbReference type="FunFam" id="3.40.50.300:FF:000074">
    <property type="entry name" value="Multidrug resistance-associated protein 5 isoform 1"/>
    <property type="match status" value="1"/>
</dbReference>
<name>A0A8C1RDD0_CYPCA</name>
<dbReference type="PANTHER" id="PTHR24223">
    <property type="entry name" value="ATP-BINDING CASSETTE SUB-FAMILY C"/>
    <property type="match status" value="1"/>
</dbReference>
<comment type="similarity">
    <text evidence="2">Belongs to the ABC transporter superfamily. ABCC family. Conjugate transporter (TC 3.A.1.208) subfamily.</text>
</comment>
<dbReference type="InterPro" id="IPR017871">
    <property type="entry name" value="ABC_transporter-like_CS"/>
</dbReference>
<dbReference type="FunFam" id="3.40.50.300:FF:000293">
    <property type="entry name" value="ATP binding cassette subfamily C member 1"/>
    <property type="match status" value="1"/>
</dbReference>
<feature type="transmembrane region" description="Helical" evidence="13">
    <location>
        <begin position="891"/>
        <end position="917"/>
    </location>
</feature>
<feature type="transmembrane region" description="Helical" evidence="13">
    <location>
        <begin position="489"/>
        <end position="515"/>
    </location>
</feature>
<dbReference type="GO" id="GO:0005524">
    <property type="term" value="F:ATP binding"/>
    <property type="evidence" value="ECO:0007669"/>
    <property type="project" value="UniProtKB-KW"/>
</dbReference>
<keyword evidence="5" id="KW-0677">Repeat</keyword>
<dbReference type="FunFam" id="1.20.1560.10:FF:000032">
    <property type="entry name" value="ATP-binding cassette sub-family C member 6"/>
    <property type="match status" value="1"/>
</dbReference>
<feature type="domain" description="ABC transmembrane type-1" evidence="15">
    <location>
        <begin position="274"/>
        <end position="553"/>
    </location>
</feature>
<dbReference type="InterPro" id="IPR050173">
    <property type="entry name" value="ABC_transporter_C-like"/>
</dbReference>
<evidence type="ECO:0000256" key="7">
    <source>
        <dbReference type="ARBA" id="ARBA00022840"/>
    </source>
</evidence>
<dbReference type="CDD" id="cd18603">
    <property type="entry name" value="ABC_6TM_MRP1_2_3_6_D2_like"/>
    <property type="match status" value="1"/>
</dbReference>
<evidence type="ECO:0000256" key="2">
    <source>
        <dbReference type="ARBA" id="ARBA00009726"/>
    </source>
</evidence>
<accession>A0A8C1RDD0</accession>
<evidence type="ECO:0000256" key="8">
    <source>
        <dbReference type="ARBA" id="ARBA00022967"/>
    </source>
</evidence>
<evidence type="ECO:0000256" key="6">
    <source>
        <dbReference type="ARBA" id="ARBA00022741"/>
    </source>
</evidence>
<reference evidence="16" key="2">
    <citation type="submission" date="2025-09" db="UniProtKB">
        <authorList>
            <consortium name="Ensembl"/>
        </authorList>
    </citation>
    <scope>IDENTIFICATION</scope>
</reference>
<keyword evidence="17" id="KW-1185">Reference proteome</keyword>
<dbReference type="CDD" id="cd03244">
    <property type="entry name" value="ABCC_MRP_domain2"/>
    <property type="match status" value="1"/>
</dbReference>
<evidence type="ECO:0000256" key="3">
    <source>
        <dbReference type="ARBA" id="ARBA00022448"/>
    </source>
</evidence>
<feature type="transmembrane region" description="Helical" evidence="13">
    <location>
        <begin position="109"/>
        <end position="128"/>
    </location>
</feature>
<evidence type="ECO:0000256" key="12">
    <source>
        <dbReference type="ARBA" id="ARBA00047523"/>
    </source>
</evidence>
<dbReference type="PROSITE" id="PS50893">
    <property type="entry name" value="ABC_TRANSPORTER_2"/>
    <property type="match status" value="2"/>
</dbReference>
<dbReference type="CDD" id="cd03250">
    <property type="entry name" value="ABCC_MRP_domain1"/>
    <property type="match status" value="1"/>
</dbReference>
<keyword evidence="9 13" id="KW-1133">Transmembrane helix</keyword>
<keyword evidence="8" id="KW-1278">Translocase</keyword>
<dbReference type="SMART" id="SM00382">
    <property type="entry name" value="AAA"/>
    <property type="match status" value="2"/>
</dbReference>
<dbReference type="GO" id="GO:0016020">
    <property type="term" value="C:membrane"/>
    <property type="evidence" value="ECO:0007669"/>
    <property type="project" value="InterPro"/>
</dbReference>
<feature type="transmembrane region" description="Helical" evidence="13">
    <location>
        <begin position="7"/>
        <end position="26"/>
    </location>
</feature>
<evidence type="ECO:0000313" key="16">
    <source>
        <dbReference type="Ensembl" id="ENSCCRP00010105184.1"/>
    </source>
</evidence>
<evidence type="ECO:0000313" key="17">
    <source>
        <dbReference type="Proteomes" id="UP000694427"/>
    </source>
</evidence>
<dbReference type="CDD" id="cd18595">
    <property type="entry name" value="ABC_6TM_MRP1_2_3_6_D1_like"/>
    <property type="match status" value="1"/>
</dbReference>
<keyword evidence="4 13" id="KW-0812">Transmembrane</keyword>
<organism evidence="16 17">
    <name type="scientific">Cyprinus carpio</name>
    <name type="common">Common carp</name>
    <dbReference type="NCBI Taxonomy" id="7962"/>
    <lineage>
        <taxon>Eukaryota</taxon>
        <taxon>Metazoa</taxon>
        <taxon>Chordata</taxon>
        <taxon>Craniata</taxon>
        <taxon>Vertebrata</taxon>
        <taxon>Euteleostomi</taxon>
        <taxon>Actinopterygii</taxon>
        <taxon>Neopterygii</taxon>
        <taxon>Teleostei</taxon>
        <taxon>Ostariophysi</taxon>
        <taxon>Cypriniformes</taxon>
        <taxon>Cyprinidae</taxon>
        <taxon>Cyprininae</taxon>
        <taxon>Cyprinus</taxon>
    </lineage>
</organism>
<feature type="transmembrane region" description="Helical" evidence="13">
    <location>
        <begin position="411"/>
        <end position="430"/>
    </location>
</feature>
<keyword evidence="7" id="KW-0067">ATP-binding</keyword>
<dbReference type="EC" id="7.6.2.3" evidence="11"/>
<feature type="transmembrane region" description="Helical" evidence="13">
    <location>
        <begin position="309"/>
        <end position="326"/>
    </location>
</feature>
<dbReference type="Gene3D" id="3.40.50.300">
    <property type="entry name" value="P-loop containing nucleotide triphosphate hydrolases"/>
    <property type="match status" value="2"/>
</dbReference>
<evidence type="ECO:0000256" key="5">
    <source>
        <dbReference type="ARBA" id="ARBA00022737"/>
    </source>
</evidence>
<dbReference type="SUPFAM" id="SSF90123">
    <property type="entry name" value="ABC transporter transmembrane region"/>
    <property type="match status" value="2"/>
</dbReference>
<sequence>VGIFNECVLVWAPCIYLWVLSPFYCLRLYCHGRGRLPLSSLCSAKLLLGFFLASFGFVEFFYILLERRQEIQQHLVFLLSPIIRSLTVVLAVCVIHWERMRGCRSSVFLFFFWLLGVVCSLIPLHGLSPDIVRVCKHIGILFHIYLNTYPHSVLFGHIVYLFFFQNACPVQDASFLSKILFWWFSGLVFKGYRSPLQAEDLWSLREEDTSEKIISDLEEEWTAEQENHLSTSIALGSRLPEQAQFLRKIQKEQSSGFCLLRTLARSFGPYFLNGTLCLMVHDAFMFSVPQVLSLLLGFMKDEDAPMWKGFFYASLMFLLSCLQSVFNHQYTYTCFTVGMRVKTAVMGLVYRKSLVVNSAARRTCTVGEIVNLVSADTQKLMDFVVYFNAVWLAPIEVTLCLFFLWQHLGPSALAGIATVIFIFPLNGFIARQRSKLQVQMKYMDGRVKLMNEILNGIKILKFYAWEKAFLEQVLGYREKELKTLKKSQILYSVSLASFNSSSFLIAFAMFGVYVLIDDKNVLDAQKIFVSMALINILKTPLSQLPFAMSTTMQALVSLKRLGKFLCQDELKPDNVTRESFKSVFENGTFSWSKDGPPCLKSRISVRVPCGSLVAVVGHVGSGKSSLLSAMLGETEKRSGAVSVKGSIAYVPQQAWIQNASLQDNILFGQEKKESWYQRVLEACALLPDLDNLPAGDATEIGEKGLNLSGGQKQRVSLARAVYRKADVYLLDDPLSAVDAHVGQHIFNKVIGPKGILRDKTRVLVTHGMSFLPQADLILVLVDGEISERGSYQELLNRNGDFADFIHTFASSERKECLSEASQRVRSFILKLDDTMYIEYFRTIGLPLIVSIVFLYAFQQAASLSYNYWLSLWADQPVINGTQLNVDLKLGVYGALGFAQGIAIFGTTLAISLGCIIASRHLHLDLLNNVLHSPMSFFESTPSGNLLNRFAKEIDAIDNMIPDGLKMMLGYFFKLMEVCIIVLMATPFAAVIILPMAFLYGFIQSFYVATSCQLRRLESVSRSPIYTHLNETVQGASVIRAFNEQSRFIMGANHKVDHNQTAYFPRFVATRWLGVNLEFLGNGIVLAASILSVMAKGTLSPGMVGLAVSHSLQVTGFLSWIVRSWTDVENNIVSVERVKEYADTPKEAAWSIEGSSLPPSWPQKGAIEFQDYGLQYRKGLELALKGISVHIKEREKIGIVGRTGAGKSSLALGIFRILEAAKGQIYIDGINIAEIGLHDLRSRITIIPQDPVLFSGSLRMNLDPFDAYSDEEVWNALELAHLKNFVSELPDKLNHECSEGGENISLGQRQLVCLARALLRKTKILVLDEATAALDLETDTLIQSTIRSQFEDCAVLTIAHRLNTIMDYTKVIVMDKGHIVEMDSPSNLIAKRGQFYYMCREAGLL</sequence>
<dbReference type="InterPro" id="IPR011527">
    <property type="entry name" value="ABC1_TM_dom"/>
</dbReference>
<dbReference type="FunFam" id="1.20.1560.10:FF:000001">
    <property type="entry name" value="ATP-binding cassette subfamily C member 1"/>
    <property type="match status" value="1"/>
</dbReference>
<reference evidence="16" key="1">
    <citation type="submission" date="2025-08" db="UniProtKB">
        <authorList>
            <consortium name="Ensembl"/>
        </authorList>
    </citation>
    <scope>IDENTIFICATION</scope>
</reference>
<keyword evidence="6" id="KW-0547">Nucleotide-binding</keyword>
<evidence type="ECO:0000259" key="14">
    <source>
        <dbReference type="PROSITE" id="PS50893"/>
    </source>
</evidence>
<dbReference type="InterPro" id="IPR003439">
    <property type="entry name" value="ABC_transporter-like_ATP-bd"/>
</dbReference>
<feature type="transmembrane region" description="Helical" evidence="13">
    <location>
        <begin position="527"/>
        <end position="547"/>
    </location>
</feature>
<feature type="transmembrane region" description="Helical" evidence="13">
    <location>
        <begin position="270"/>
        <end position="289"/>
    </location>
</feature>
<feature type="transmembrane region" description="Helical" evidence="13">
    <location>
        <begin position="140"/>
        <end position="163"/>
    </location>
</feature>
<feature type="transmembrane region" description="Helical" evidence="13">
    <location>
        <begin position="77"/>
        <end position="97"/>
    </location>
</feature>
<dbReference type="InterPro" id="IPR003593">
    <property type="entry name" value="AAA+_ATPase"/>
</dbReference>
<dbReference type="PROSITE" id="PS50929">
    <property type="entry name" value="ABC_TM1F"/>
    <property type="match status" value="2"/>
</dbReference>
<evidence type="ECO:0000256" key="1">
    <source>
        <dbReference type="ARBA" id="ARBA00004127"/>
    </source>
</evidence>
<dbReference type="Ensembl" id="ENSCCRT00010116920.1">
    <property type="protein sequence ID" value="ENSCCRP00010105184.1"/>
    <property type="gene ID" value="ENSCCRG00010045755.1"/>
</dbReference>
<evidence type="ECO:0000259" key="15">
    <source>
        <dbReference type="PROSITE" id="PS50929"/>
    </source>
</evidence>
<feature type="domain" description="ABC transmembrane type-1" evidence="15">
    <location>
        <begin position="851"/>
        <end position="1129"/>
    </location>
</feature>
<keyword evidence="10 13" id="KW-0472">Membrane</keyword>
<feature type="transmembrane region" description="Helical" evidence="13">
    <location>
        <begin position="839"/>
        <end position="857"/>
    </location>
</feature>
<comment type="subcellular location">
    <subcellularLocation>
        <location evidence="1">Endomembrane system</location>
        <topology evidence="1">Multi-pass membrane protein</topology>
    </subcellularLocation>
</comment>
<dbReference type="Pfam" id="PF00664">
    <property type="entry name" value="ABC_membrane"/>
    <property type="match status" value="2"/>
</dbReference>
<proteinExistence type="inferred from homology"/>
<dbReference type="SUPFAM" id="SSF52540">
    <property type="entry name" value="P-loop containing nucleoside triphosphate hydrolases"/>
    <property type="match status" value="2"/>
</dbReference>
<evidence type="ECO:0000256" key="13">
    <source>
        <dbReference type="SAM" id="Phobius"/>
    </source>
</evidence>
<feature type="transmembrane region" description="Helical" evidence="13">
    <location>
        <begin position="383"/>
        <end position="405"/>
    </location>
</feature>
<evidence type="ECO:0000256" key="11">
    <source>
        <dbReference type="ARBA" id="ARBA00024220"/>
    </source>
</evidence>
<evidence type="ECO:0000256" key="4">
    <source>
        <dbReference type="ARBA" id="ARBA00022692"/>
    </source>
</evidence>
<evidence type="ECO:0000256" key="9">
    <source>
        <dbReference type="ARBA" id="ARBA00022989"/>
    </source>
</evidence>
<dbReference type="Proteomes" id="UP000694427">
    <property type="component" value="Unplaced"/>
</dbReference>
<comment type="catalytic activity">
    <reaction evidence="12">
        <text>leukotriene C4(in) + ATP + H2O = leukotriene C4(out) + ADP + phosphate + H(+)</text>
        <dbReference type="Rhea" id="RHEA:38963"/>
        <dbReference type="ChEBI" id="CHEBI:15377"/>
        <dbReference type="ChEBI" id="CHEBI:15378"/>
        <dbReference type="ChEBI" id="CHEBI:30616"/>
        <dbReference type="ChEBI" id="CHEBI:43474"/>
        <dbReference type="ChEBI" id="CHEBI:57973"/>
        <dbReference type="ChEBI" id="CHEBI:456216"/>
    </reaction>
    <physiologicalReaction direction="left-to-right" evidence="12">
        <dbReference type="Rhea" id="RHEA:38964"/>
    </physiologicalReaction>
</comment>
<dbReference type="Pfam" id="PF00005">
    <property type="entry name" value="ABC_tran"/>
    <property type="match status" value="2"/>
</dbReference>
<dbReference type="GO" id="GO:0015431">
    <property type="term" value="F:ABC-type glutathione S-conjugate transporter activity"/>
    <property type="evidence" value="ECO:0007669"/>
    <property type="project" value="UniProtKB-EC"/>
</dbReference>
<dbReference type="GO" id="GO:0012505">
    <property type="term" value="C:endomembrane system"/>
    <property type="evidence" value="ECO:0007669"/>
    <property type="project" value="UniProtKB-SubCell"/>
</dbReference>
<feature type="transmembrane region" description="Helical" evidence="13">
    <location>
        <begin position="46"/>
        <end position="65"/>
    </location>
</feature>
<dbReference type="Gene3D" id="1.20.1560.10">
    <property type="entry name" value="ABC transporter type 1, transmembrane domain"/>
    <property type="match status" value="2"/>
</dbReference>
<keyword evidence="3" id="KW-0813">Transport</keyword>
<feature type="domain" description="ABC transporter" evidence="14">
    <location>
        <begin position="570"/>
        <end position="807"/>
    </location>
</feature>
<feature type="transmembrane region" description="Helical" evidence="13">
    <location>
        <begin position="974"/>
        <end position="1002"/>
    </location>
</feature>
<dbReference type="InterPro" id="IPR036640">
    <property type="entry name" value="ABC1_TM_sf"/>
</dbReference>
<evidence type="ECO:0000256" key="10">
    <source>
        <dbReference type="ARBA" id="ARBA00023136"/>
    </source>
</evidence>
<dbReference type="PANTHER" id="PTHR24223:SF339">
    <property type="entry name" value="ATP-BINDING CASSETTE SUB-FAMILY C MEMBER 6"/>
    <property type="match status" value="1"/>
</dbReference>
<dbReference type="GO" id="GO:0016887">
    <property type="term" value="F:ATP hydrolysis activity"/>
    <property type="evidence" value="ECO:0007669"/>
    <property type="project" value="InterPro"/>
</dbReference>
<feature type="domain" description="ABC transporter" evidence="14">
    <location>
        <begin position="1166"/>
        <end position="1400"/>
    </location>
</feature>
<protein>
    <recommendedName>
        <fullName evidence="11">ABC-type glutathione-S-conjugate transporter</fullName>
        <ecNumber evidence="11">7.6.2.3</ecNumber>
    </recommendedName>
</protein>